<evidence type="ECO:0000313" key="2">
    <source>
        <dbReference type="EMBL" id="SPD33756.1"/>
    </source>
</evidence>
<protein>
    <submittedName>
        <fullName evidence="2">Uncharacterized protein</fullName>
    </submittedName>
</protein>
<evidence type="ECO:0000256" key="1">
    <source>
        <dbReference type="SAM" id="Phobius"/>
    </source>
</evidence>
<sequence>MSSNSNLSNGVDTLQPDLQHSKLDRFAEVANTVANAAGEVIRKYFRKKFEILDKEDLSKLLKLKFLLVFVWIFVLLCLVDEKFEENEKNG</sequence>
<gene>
    <name evidence="2" type="ORF">FSB_LOCUS61638</name>
</gene>
<keyword evidence="1" id="KW-0472">Membrane</keyword>
<dbReference type="EMBL" id="OIVN01006471">
    <property type="protein sequence ID" value="SPD33756.1"/>
    <property type="molecule type" value="Genomic_DNA"/>
</dbReference>
<dbReference type="AlphaFoldDB" id="A0A2N9J8T3"/>
<name>A0A2N9J8T3_FAGSY</name>
<keyword evidence="1" id="KW-0812">Transmembrane</keyword>
<reference evidence="2" key="1">
    <citation type="submission" date="2018-02" db="EMBL/GenBank/DDBJ databases">
        <authorList>
            <person name="Cohen D.B."/>
            <person name="Kent A.D."/>
        </authorList>
    </citation>
    <scope>NUCLEOTIDE SEQUENCE</scope>
</reference>
<keyword evidence="1" id="KW-1133">Transmembrane helix</keyword>
<organism evidence="2">
    <name type="scientific">Fagus sylvatica</name>
    <name type="common">Beechnut</name>
    <dbReference type="NCBI Taxonomy" id="28930"/>
    <lineage>
        <taxon>Eukaryota</taxon>
        <taxon>Viridiplantae</taxon>
        <taxon>Streptophyta</taxon>
        <taxon>Embryophyta</taxon>
        <taxon>Tracheophyta</taxon>
        <taxon>Spermatophyta</taxon>
        <taxon>Magnoliopsida</taxon>
        <taxon>eudicotyledons</taxon>
        <taxon>Gunneridae</taxon>
        <taxon>Pentapetalae</taxon>
        <taxon>rosids</taxon>
        <taxon>fabids</taxon>
        <taxon>Fagales</taxon>
        <taxon>Fagaceae</taxon>
        <taxon>Fagus</taxon>
    </lineage>
</organism>
<feature type="transmembrane region" description="Helical" evidence="1">
    <location>
        <begin position="61"/>
        <end position="79"/>
    </location>
</feature>
<proteinExistence type="predicted"/>
<accession>A0A2N9J8T3</accession>